<evidence type="ECO:0000313" key="1">
    <source>
        <dbReference type="EMBL" id="MCQ5152189.1"/>
    </source>
</evidence>
<dbReference type="AlphaFoldDB" id="A0AAW5KF59"/>
<organism evidence="1 2">
    <name type="scientific">Ruminococcus bicirculans</name>
    <name type="common">ex Wegman et al. 2014</name>
    <dbReference type="NCBI Taxonomy" id="1160721"/>
    <lineage>
        <taxon>Bacteria</taxon>
        <taxon>Bacillati</taxon>
        <taxon>Bacillota</taxon>
        <taxon>Clostridia</taxon>
        <taxon>Eubacteriales</taxon>
        <taxon>Oscillospiraceae</taxon>
        <taxon>Ruminococcus</taxon>
    </lineage>
</organism>
<proteinExistence type="predicted"/>
<accession>A0AAW5KF59</accession>
<evidence type="ECO:0000313" key="2">
    <source>
        <dbReference type="Proteomes" id="UP001206236"/>
    </source>
</evidence>
<sequence>MKVAELYQGYNGEFFEILSFSDNAACIISANTGVYSAVAKPFIDNYTIDWRFKYDFKTQEKAVKATKELRQMYFNFEDKNRVMSISQDIDSCIARNADGYHYDLDSAYDELIESNTAFDIACTMALVVKQHNQVGRDMRYHSDVVEWANDFLQNNDIDFEQFKSLPLCHSHAIVLNGFAERVKERSENNGLSVTITSGMSM</sequence>
<reference evidence="1" key="1">
    <citation type="submission" date="2022-06" db="EMBL/GenBank/DDBJ databases">
        <title>Isolation of gut microbiota from human fecal samples.</title>
        <authorList>
            <person name="Pamer E.G."/>
            <person name="Barat B."/>
            <person name="Waligurski E."/>
            <person name="Medina S."/>
            <person name="Paddock L."/>
            <person name="Mostad J."/>
        </authorList>
    </citation>
    <scope>NUCLEOTIDE SEQUENCE</scope>
    <source>
        <strain evidence="1">DFI.5.57</strain>
    </source>
</reference>
<gene>
    <name evidence="1" type="ORF">NE632_02625</name>
</gene>
<dbReference type="RefSeq" id="WP_022287871.1">
    <property type="nucleotide sequence ID" value="NZ_JANGCN010000004.1"/>
</dbReference>
<protein>
    <submittedName>
        <fullName evidence="1">Uncharacterized protein</fullName>
    </submittedName>
</protein>
<dbReference type="Proteomes" id="UP001206236">
    <property type="component" value="Unassembled WGS sequence"/>
</dbReference>
<dbReference type="EMBL" id="JANGCN010000004">
    <property type="protein sequence ID" value="MCQ5152189.1"/>
    <property type="molecule type" value="Genomic_DNA"/>
</dbReference>
<comment type="caution">
    <text evidence="1">The sequence shown here is derived from an EMBL/GenBank/DDBJ whole genome shotgun (WGS) entry which is preliminary data.</text>
</comment>
<name>A0AAW5KF59_9FIRM</name>